<comment type="subunit">
    <text evidence="1">Interacts with PEX19.</text>
</comment>
<dbReference type="GO" id="GO:0005778">
    <property type="term" value="C:peroxisomal membrane"/>
    <property type="evidence" value="ECO:0007669"/>
    <property type="project" value="InterPro"/>
</dbReference>
<accession>A0AAN9V9N6</accession>
<organism evidence="6 7">
    <name type="scientific">Gryllus longicercus</name>
    <dbReference type="NCBI Taxonomy" id="2509291"/>
    <lineage>
        <taxon>Eukaryota</taxon>
        <taxon>Metazoa</taxon>
        <taxon>Ecdysozoa</taxon>
        <taxon>Arthropoda</taxon>
        <taxon>Hexapoda</taxon>
        <taxon>Insecta</taxon>
        <taxon>Pterygota</taxon>
        <taxon>Neoptera</taxon>
        <taxon>Polyneoptera</taxon>
        <taxon>Orthoptera</taxon>
        <taxon>Ensifera</taxon>
        <taxon>Gryllidea</taxon>
        <taxon>Grylloidea</taxon>
        <taxon>Gryllidae</taxon>
        <taxon>Gryllinae</taxon>
        <taxon>Gryllus</taxon>
    </lineage>
</organism>
<evidence type="ECO:0000256" key="2">
    <source>
        <dbReference type="ARBA" id="ARBA00014294"/>
    </source>
</evidence>
<dbReference type="Proteomes" id="UP001378592">
    <property type="component" value="Unassembled WGS sequence"/>
</dbReference>
<comment type="function">
    <text evidence="4">Involved in peroxisome biosynthesis and integrity. Assembles membrane vesicles before the matrix proteins are translocated. As a docking factor for PEX19, is necessary for the import of peroxisomal membrane proteins in the peroxisomes.</text>
</comment>
<dbReference type="Pfam" id="PF04882">
    <property type="entry name" value="Peroxin-3"/>
    <property type="match status" value="3"/>
</dbReference>
<reference evidence="6 7" key="1">
    <citation type="submission" date="2024-03" db="EMBL/GenBank/DDBJ databases">
        <title>The genome assembly and annotation of the cricket Gryllus longicercus Weissman &amp; Gray.</title>
        <authorList>
            <person name="Szrajer S."/>
            <person name="Gray D."/>
            <person name="Ylla G."/>
        </authorList>
    </citation>
    <scope>NUCLEOTIDE SEQUENCE [LARGE SCALE GENOMIC DNA]</scope>
    <source>
        <strain evidence="6">DAG 2021-001</strain>
        <tissue evidence="6">Whole body minus gut</tissue>
    </source>
</reference>
<dbReference type="GO" id="GO:0045046">
    <property type="term" value="P:protein import into peroxisome membrane"/>
    <property type="evidence" value="ECO:0007669"/>
    <property type="project" value="TreeGrafter"/>
</dbReference>
<evidence type="ECO:0000256" key="5">
    <source>
        <dbReference type="ARBA" id="ARBA00029630"/>
    </source>
</evidence>
<evidence type="ECO:0000256" key="4">
    <source>
        <dbReference type="ARBA" id="ARBA00025338"/>
    </source>
</evidence>
<dbReference type="EMBL" id="JAZDUA010000488">
    <property type="protein sequence ID" value="KAK7791896.1"/>
    <property type="molecule type" value="Genomic_DNA"/>
</dbReference>
<gene>
    <name evidence="6" type="ORF">R5R35_005419</name>
</gene>
<dbReference type="InterPro" id="IPR006966">
    <property type="entry name" value="Peroxin-3"/>
</dbReference>
<protein>
    <recommendedName>
        <fullName evidence="2">Peroxisomal biogenesis factor 3</fullName>
    </recommendedName>
    <alternativeName>
        <fullName evidence="5">Peroxisomal assembly protein PEX3</fullName>
    </alternativeName>
</protein>
<keyword evidence="7" id="KW-1185">Reference proteome</keyword>
<dbReference type="GO" id="GO:0030674">
    <property type="term" value="F:protein-macromolecule adaptor activity"/>
    <property type="evidence" value="ECO:0007669"/>
    <property type="project" value="TreeGrafter"/>
</dbReference>
<evidence type="ECO:0000256" key="3">
    <source>
        <dbReference type="ARBA" id="ARBA00022593"/>
    </source>
</evidence>
<name>A0AAN9V9N6_9ORTH</name>
<evidence type="ECO:0000313" key="6">
    <source>
        <dbReference type="EMBL" id="KAK7791896.1"/>
    </source>
</evidence>
<comment type="caution">
    <text evidence="6">The sequence shown here is derived from an EMBL/GenBank/DDBJ whole genome shotgun (WGS) entry which is preliminary data.</text>
</comment>
<keyword evidence="3" id="KW-0962">Peroxisome biogenesis</keyword>
<evidence type="ECO:0000313" key="7">
    <source>
        <dbReference type="Proteomes" id="UP001378592"/>
    </source>
</evidence>
<proteinExistence type="predicted"/>
<dbReference type="PANTHER" id="PTHR28080:SF1">
    <property type="entry name" value="PEROXISOMAL BIOGENESIS FACTOR 3"/>
    <property type="match status" value="1"/>
</dbReference>
<dbReference type="AlphaFoldDB" id="A0AAN9V9N6"/>
<evidence type="ECO:0000256" key="1">
    <source>
        <dbReference type="ARBA" id="ARBA00011494"/>
    </source>
</evidence>
<sequence length="390" mass="43452">MFSRVKGFLSRHRRKFIVTGVVVGGLVLASRYAQRKFREWQERETREFLERTRRQQHFESTERTCNQTILSLSPKLIEAIAKGVDTEELVKQLRSGHPNKLPIWEELKVLAFTKASVVVYAYAMLVVMLRVQLNLIGGYMYRQLNEDETDSSNISNVVQEKYLSLVHHFLSNGINGLIALVQSKVQFVMGGIPLKRRLNLNDTEQLFWALQAAVGSDKKDPAKNITIYVLPSDSTVAASSSSEENLLNTMILETTDILESEEVISLLSSLVSQGFSGVVDRVSEYFISNEPNKAALNAPSGNKENIGDIGTISKNDSETPIEIKNGHVNGIGTFIHPNSIDMAMAKLIPIVNGLGHGCGQNSPDPWIQQLVLDDRIKLLGANIYEAFGHK</sequence>
<dbReference type="PANTHER" id="PTHR28080">
    <property type="entry name" value="PEROXISOMAL BIOGENESIS FACTOR 3"/>
    <property type="match status" value="1"/>
</dbReference>